<sequence>MTVQQIKEGARRRLGAFALALGVAGGMAVAPAAAQDVDFGRFLTSATGVSGMAVMVAGLGRCDTPLAWGPGFDAGSGQGNPDALAVSCSYYDETDEMDIEKTVIGIFSFWNDAAHLETLTYLP</sequence>
<evidence type="ECO:0000313" key="3">
    <source>
        <dbReference type="Proteomes" id="UP001597327"/>
    </source>
</evidence>
<dbReference type="RefSeq" id="WP_149892456.1">
    <property type="nucleotide sequence ID" value="NZ_JBHUFA010000004.1"/>
</dbReference>
<feature type="signal peptide" evidence="1">
    <location>
        <begin position="1"/>
        <end position="34"/>
    </location>
</feature>
<comment type="caution">
    <text evidence="2">The sequence shown here is derived from an EMBL/GenBank/DDBJ whole genome shotgun (WGS) entry which is preliminary data.</text>
</comment>
<evidence type="ECO:0000256" key="1">
    <source>
        <dbReference type="SAM" id="SignalP"/>
    </source>
</evidence>
<keyword evidence="1" id="KW-0732">Signal</keyword>
<proteinExistence type="predicted"/>
<protein>
    <submittedName>
        <fullName evidence="2">Uncharacterized protein</fullName>
    </submittedName>
</protein>
<keyword evidence="3" id="KW-1185">Reference proteome</keyword>
<organism evidence="2 3">
    <name type="scientific">Roseibium aestuarii</name>
    <dbReference type="NCBI Taxonomy" id="2600299"/>
    <lineage>
        <taxon>Bacteria</taxon>
        <taxon>Pseudomonadati</taxon>
        <taxon>Pseudomonadota</taxon>
        <taxon>Alphaproteobacteria</taxon>
        <taxon>Hyphomicrobiales</taxon>
        <taxon>Stappiaceae</taxon>
        <taxon>Roseibium</taxon>
    </lineage>
</organism>
<name>A0ABW4K153_9HYPH</name>
<gene>
    <name evidence="2" type="ORF">ACFSC7_14315</name>
</gene>
<accession>A0ABW4K153</accession>
<evidence type="ECO:0000313" key="2">
    <source>
        <dbReference type="EMBL" id="MFD1696698.1"/>
    </source>
</evidence>
<reference evidence="3" key="1">
    <citation type="journal article" date="2019" name="Int. J. Syst. Evol. Microbiol.">
        <title>The Global Catalogue of Microorganisms (GCM) 10K type strain sequencing project: providing services to taxonomists for standard genome sequencing and annotation.</title>
        <authorList>
            <consortium name="The Broad Institute Genomics Platform"/>
            <consortium name="The Broad Institute Genome Sequencing Center for Infectious Disease"/>
            <person name="Wu L."/>
            <person name="Ma J."/>
        </authorList>
    </citation>
    <scope>NUCLEOTIDE SEQUENCE [LARGE SCALE GENOMIC DNA]</scope>
    <source>
        <strain evidence="3">JCM 3369</strain>
    </source>
</reference>
<dbReference type="EMBL" id="JBHUFA010000004">
    <property type="protein sequence ID" value="MFD1696698.1"/>
    <property type="molecule type" value="Genomic_DNA"/>
</dbReference>
<feature type="chain" id="PRO_5047069581" evidence="1">
    <location>
        <begin position="35"/>
        <end position="123"/>
    </location>
</feature>
<dbReference type="Proteomes" id="UP001597327">
    <property type="component" value="Unassembled WGS sequence"/>
</dbReference>